<dbReference type="Pfam" id="PF00271">
    <property type="entry name" value="Helicase_C"/>
    <property type="match status" value="1"/>
</dbReference>
<proteinExistence type="predicted"/>
<gene>
    <name evidence="2" type="ORF">QR90_08695</name>
</gene>
<dbReference type="PROSITE" id="PS51194">
    <property type="entry name" value="HELICASE_CTER"/>
    <property type="match status" value="1"/>
</dbReference>
<evidence type="ECO:0000313" key="2">
    <source>
        <dbReference type="EMBL" id="AIZ45165.1"/>
    </source>
</evidence>
<dbReference type="GO" id="GO:0003677">
    <property type="term" value="F:DNA binding"/>
    <property type="evidence" value="ECO:0007669"/>
    <property type="project" value="TreeGrafter"/>
</dbReference>
<name>A0A0A7KGD3_9DEIO</name>
<dbReference type="Proteomes" id="UP000030634">
    <property type="component" value="Chromosome"/>
</dbReference>
<dbReference type="GO" id="GO:0016887">
    <property type="term" value="F:ATP hydrolysis activity"/>
    <property type="evidence" value="ECO:0007669"/>
    <property type="project" value="TreeGrafter"/>
</dbReference>
<feature type="domain" description="Helicase C-terminal" evidence="1">
    <location>
        <begin position="27"/>
        <end position="178"/>
    </location>
</feature>
<dbReference type="Gene3D" id="3.40.50.300">
    <property type="entry name" value="P-loop containing nucleotide triphosphate hydrolases"/>
    <property type="match status" value="1"/>
</dbReference>
<dbReference type="InterPro" id="IPR027417">
    <property type="entry name" value="P-loop_NTPase"/>
</dbReference>
<reference evidence="3" key="1">
    <citation type="submission" date="2014-11" db="EMBL/GenBank/DDBJ databases">
        <title>Hymenobacter sp. DG25B genome submission.</title>
        <authorList>
            <person name="Jung H.-Y."/>
            <person name="Kim M.K."/>
            <person name="Srinivasan S."/>
            <person name="Lim S."/>
        </authorList>
    </citation>
    <scope>NUCLEOTIDE SEQUENCE [LARGE SCALE GENOMIC DNA]</scope>
    <source>
        <strain evidence="3">DY59</strain>
    </source>
</reference>
<dbReference type="AlphaFoldDB" id="A0A0A7KGD3"/>
<dbReference type="EMBL" id="CP010028">
    <property type="protein sequence ID" value="AIZ45165.1"/>
    <property type="molecule type" value="Genomic_DNA"/>
</dbReference>
<dbReference type="KEGG" id="dsw:QR90_08695"/>
<dbReference type="SMART" id="SM00490">
    <property type="entry name" value="HELICc"/>
    <property type="match status" value="1"/>
</dbReference>
<protein>
    <recommendedName>
        <fullName evidence="1">Helicase C-terminal domain-containing protein</fullName>
    </recommendedName>
</protein>
<evidence type="ECO:0000313" key="3">
    <source>
        <dbReference type="Proteomes" id="UP000030634"/>
    </source>
</evidence>
<dbReference type="InterPro" id="IPR001650">
    <property type="entry name" value="Helicase_C-like"/>
</dbReference>
<dbReference type="PANTHER" id="PTHR47962:SF5">
    <property type="entry name" value="ATP-DEPENDENT HELICASE LHR-RELATED"/>
    <property type="match status" value="1"/>
</dbReference>
<organism evidence="2 3">
    <name type="scientific">Deinococcus radiopugnans</name>
    <dbReference type="NCBI Taxonomy" id="57497"/>
    <lineage>
        <taxon>Bacteria</taxon>
        <taxon>Thermotogati</taxon>
        <taxon>Deinococcota</taxon>
        <taxon>Deinococci</taxon>
        <taxon>Deinococcales</taxon>
        <taxon>Deinococcaceae</taxon>
        <taxon>Deinococcus</taxon>
    </lineage>
</organism>
<sequence>MRPAELSRERRARVVAFTPAQLESGHADAALLREVAQGKSLIFTESRVDAEQLASGLLTSGQLEHVSTYLSAMSLEARERAEDAMSGSEHRNVCLTCTSAMELGIDIGDLDRALMWGPPPGVSSLLQRWGRTGRRAGRAQETTLYTLSPADTLTALAEITLAQEGWVEPVTPPTRAYHILFQQMLNRVLQAGGLTPAPLWAALQGISAFRDITGADFTELLTHLLTTGLLADVGGTLVLGDAAERQLGRRRFQALITSFDAPDVYTVMDLTQRYEVGQLESWFVDELQRDLAAGESKPVILLTGRAWQVQRVHLATATIDVLPDRSGQAPKWQSSSPRLMHPKLAWRHRELLLAGGDPPELDPVAAAQVRALRSQHQFLRAAGLLCQVAGRRFTLHTYTGTRINKTLEVLLRPHVAKVSAGNFELSGTLHADQDARELLERLQAWSGGISDEERQLAVQDLQPLPLSKYLPYLPPRMRQAVVADHLLDIEGLEAHLLAQELRLMRDAAN</sequence>
<dbReference type="InterPro" id="IPR052511">
    <property type="entry name" value="ATP-dep_Helicase"/>
</dbReference>
<accession>A0A0A7KGD3</accession>
<evidence type="ECO:0000259" key="1">
    <source>
        <dbReference type="PROSITE" id="PS51194"/>
    </source>
</evidence>
<dbReference type="PANTHER" id="PTHR47962">
    <property type="entry name" value="ATP-DEPENDENT HELICASE LHR-RELATED-RELATED"/>
    <property type="match status" value="1"/>
</dbReference>
<dbReference type="STRING" id="1182571.QR90_08695"/>
<dbReference type="SUPFAM" id="SSF52540">
    <property type="entry name" value="P-loop containing nucleoside triphosphate hydrolases"/>
    <property type="match status" value="1"/>
</dbReference>
<dbReference type="HOGENOM" id="CLU_534985_0_0_0"/>